<dbReference type="FunCoup" id="F7BCV4">
    <property type="interactions" value="209"/>
</dbReference>
<reference evidence="15" key="2">
    <citation type="journal article" date="2008" name="Genome Biol.">
        <title>Improved genome assembly and evidence-based global gene model set for the chordate Ciona intestinalis: new insight into intron and operon populations.</title>
        <authorList>
            <person name="Satou Y."/>
            <person name="Mineta K."/>
            <person name="Ogasawara M."/>
            <person name="Sasakura Y."/>
            <person name="Shoguchi E."/>
            <person name="Ueno K."/>
            <person name="Yamada L."/>
            <person name="Matsumoto J."/>
            <person name="Wasserscheid J."/>
            <person name="Dewar K."/>
            <person name="Wiley G.B."/>
            <person name="Macmil S.L."/>
            <person name="Roe B.A."/>
            <person name="Zeller R.W."/>
            <person name="Hastings K.E."/>
            <person name="Lemaire P."/>
            <person name="Lindquist E."/>
            <person name="Endo T."/>
            <person name="Hotta K."/>
            <person name="Inaba K."/>
        </authorList>
    </citation>
    <scope>NUCLEOTIDE SEQUENCE [LARGE SCALE GENOMIC DNA]</scope>
    <source>
        <strain evidence="15">wild type</strain>
    </source>
</reference>
<organism evidence="15 16">
    <name type="scientific">Ciona intestinalis</name>
    <name type="common">Transparent sea squirt</name>
    <name type="synonym">Ascidia intestinalis</name>
    <dbReference type="NCBI Taxonomy" id="7719"/>
    <lineage>
        <taxon>Eukaryota</taxon>
        <taxon>Metazoa</taxon>
        <taxon>Chordata</taxon>
        <taxon>Tunicata</taxon>
        <taxon>Ascidiacea</taxon>
        <taxon>Phlebobranchia</taxon>
        <taxon>Cionidae</taxon>
        <taxon>Ciona</taxon>
    </lineage>
</organism>
<keyword evidence="8" id="KW-0496">Mitochondrion</keyword>
<name>F7BCV4_CIOIN</name>
<dbReference type="GO" id="GO:0009083">
    <property type="term" value="P:branched-chain amino acid catabolic process"/>
    <property type="evidence" value="ECO:0000318"/>
    <property type="project" value="GO_Central"/>
</dbReference>
<dbReference type="EC" id="1.2.4.4" evidence="12"/>
<dbReference type="FunFam" id="3.40.50.970:FF:000015">
    <property type="entry name" value="2-oxoisovalerate dehydrogenase subunit alpha"/>
    <property type="match status" value="1"/>
</dbReference>
<evidence type="ECO:0000256" key="7">
    <source>
        <dbReference type="ARBA" id="ARBA00023002"/>
    </source>
</evidence>
<keyword evidence="4" id="KW-0479">Metal-binding</keyword>
<dbReference type="SUPFAM" id="SSF52518">
    <property type="entry name" value="Thiamin diphosphate-binding fold (THDP-binding)"/>
    <property type="match status" value="1"/>
</dbReference>
<evidence type="ECO:0000259" key="14">
    <source>
        <dbReference type="Pfam" id="PF00676"/>
    </source>
</evidence>
<protein>
    <recommendedName>
        <fullName evidence="12">2-oxoisovalerate dehydrogenase subunit alpha</fullName>
        <ecNumber evidence="12">1.2.4.4</ecNumber>
    </recommendedName>
    <alternativeName>
        <fullName evidence="12">Branched-chain alpha-keto acid dehydrogenase E1 component alpha chain</fullName>
    </alternativeName>
</protein>
<reference evidence="16" key="1">
    <citation type="journal article" date="2002" name="Science">
        <title>The draft genome of Ciona intestinalis: insights into chordate and vertebrate origins.</title>
        <authorList>
            <person name="Dehal P."/>
            <person name="Satou Y."/>
            <person name="Campbell R.K."/>
            <person name="Chapman J."/>
            <person name="Degnan B."/>
            <person name="De Tomaso A."/>
            <person name="Davidson B."/>
            <person name="Di Gregorio A."/>
            <person name="Gelpke M."/>
            <person name="Goodstein D.M."/>
            <person name="Harafuji N."/>
            <person name="Hastings K.E."/>
            <person name="Ho I."/>
            <person name="Hotta K."/>
            <person name="Huang W."/>
            <person name="Kawashima T."/>
            <person name="Lemaire P."/>
            <person name="Martinez D."/>
            <person name="Meinertzhagen I.A."/>
            <person name="Necula S."/>
            <person name="Nonaka M."/>
            <person name="Putnam N."/>
            <person name="Rash S."/>
            <person name="Saiga H."/>
            <person name="Satake M."/>
            <person name="Terry A."/>
            <person name="Yamada L."/>
            <person name="Wang H.G."/>
            <person name="Awazu S."/>
            <person name="Azumi K."/>
            <person name="Boore J."/>
            <person name="Branno M."/>
            <person name="Chin-Bow S."/>
            <person name="DeSantis R."/>
            <person name="Doyle S."/>
            <person name="Francino P."/>
            <person name="Keys D.N."/>
            <person name="Haga S."/>
            <person name="Hayashi H."/>
            <person name="Hino K."/>
            <person name="Imai K.S."/>
            <person name="Inaba K."/>
            <person name="Kano S."/>
            <person name="Kobayashi K."/>
            <person name="Kobayashi M."/>
            <person name="Lee B.I."/>
            <person name="Makabe K.W."/>
            <person name="Manohar C."/>
            <person name="Matassi G."/>
            <person name="Medina M."/>
            <person name="Mochizuki Y."/>
            <person name="Mount S."/>
            <person name="Morishita T."/>
            <person name="Miura S."/>
            <person name="Nakayama A."/>
            <person name="Nishizaka S."/>
            <person name="Nomoto H."/>
            <person name="Ohta F."/>
            <person name="Oishi K."/>
            <person name="Rigoutsos I."/>
            <person name="Sano M."/>
            <person name="Sasaki A."/>
            <person name="Sasakura Y."/>
            <person name="Shoguchi E."/>
            <person name="Shin-i T."/>
            <person name="Spagnuolo A."/>
            <person name="Stainier D."/>
            <person name="Suzuki M.M."/>
            <person name="Tassy O."/>
            <person name="Takatori N."/>
            <person name="Tokuoka M."/>
            <person name="Yagi K."/>
            <person name="Yoshizaki F."/>
            <person name="Wada S."/>
            <person name="Zhang C."/>
            <person name="Hyatt P.D."/>
            <person name="Larimer F."/>
            <person name="Detter C."/>
            <person name="Doggett N."/>
            <person name="Glavina T."/>
            <person name="Hawkins T."/>
            <person name="Richardson P."/>
            <person name="Lucas S."/>
            <person name="Kohara Y."/>
            <person name="Levine M."/>
            <person name="Satoh N."/>
            <person name="Rokhsar D.S."/>
        </authorList>
    </citation>
    <scope>NUCLEOTIDE SEQUENCE [LARGE SCALE GENOMIC DNA]</scope>
</reference>
<evidence type="ECO:0000256" key="13">
    <source>
        <dbReference type="SAM" id="MobiDB-lite"/>
    </source>
</evidence>
<dbReference type="PANTHER" id="PTHR43380:SF1">
    <property type="entry name" value="2-OXOISOVALERATE DEHYDROGENASE SUBUNIT ALPHA, MITOCHONDRIAL"/>
    <property type="match status" value="1"/>
</dbReference>
<evidence type="ECO:0000256" key="3">
    <source>
        <dbReference type="ARBA" id="ARBA00008646"/>
    </source>
</evidence>
<evidence type="ECO:0000256" key="8">
    <source>
        <dbReference type="ARBA" id="ARBA00023128"/>
    </source>
</evidence>
<dbReference type="STRING" id="7719.ENSCINP00000016480"/>
<dbReference type="OMA" id="GMFRGVN"/>
<evidence type="ECO:0000256" key="9">
    <source>
        <dbReference type="ARBA" id="ARBA00037052"/>
    </source>
</evidence>
<evidence type="ECO:0000256" key="6">
    <source>
        <dbReference type="ARBA" id="ARBA00022958"/>
    </source>
</evidence>
<comment type="function">
    <text evidence="9">Together with BCKDHB forms the heterotetrameric E1 subunit of the mitochondrial branched-chain alpha-ketoacid dehydrogenase (BCKD) complex. The BCKD complex catalyzes the multi-step oxidative decarboxylation of alpha-ketoacids derived from the branched-chain amino-acids valine, leucine and isoleucine producing CO2 and acyl-CoA which is subsequently utilized to produce energy. The E1 subunit catalyzes the first step with the decarboxylation of the alpha-ketoacid forming an enzyme-product intermediate. A reductive acylation mediated by the lipoylamide cofactor of E2 extracts the acyl group from the E1 active site for the next step of the reaction.</text>
</comment>
<keyword evidence="16" id="KW-1185">Reference proteome</keyword>
<evidence type="ECO:0000313" key="15">
    <source>
        <dbReference type="Ensembl" id="ENSCINP00000016480.3"/>
    </source>
</evidence>
<proteinExistence type="inferred from homology"/>
<dbReference type="InParanoid" id="F7BCV4"/>
<dbReference type="GO" id="GO:0005759">
    <property type="term" value="C:mitochondrial matrix"/>
    <property type="evidence" value="ECO:0007669"/>
    <property type="project" value="UniProtKB-SubCell"/>
</dbReference>
<evidence type="ECO:0000256" key="10">
    <source>
        <dbReference type="ARBA" id="ARBA00047149"/>
    </source>
</evidence>
<comment type="subunit">
    <text evidence="10">Heterotetramer of 2 alpha/BCKDHA and 2 beta chains/BCKDHB that forms the branched-chain alpha-keto acid decarboxylase (E1) component of the BCKD complex. The branched-chain alpha-ketoacid dehydrogenase is a large complex composed of three major building blocks E1, E2 and E3. It is organized around E2, a 24-meric cubic core composed of DBT, to which are associated 6 to 12 copies of E1, and approximately 6 copies of the dehydrogenase E3, a DLD dimer. Interacts with PPM1K.</text>
</comment>
<comment type="similarity">
    <text evidence="3 12">Belongs to the BCKDHA family.</text>
</comment>
<evidence type="ECO:0000313" key="16">
    <source>
        <dbReference type="Proteomes" id="UP000008144"/>
    </source>
</evidence>
<dbReference type="GeneTree" id="ENSGT00530000063174"/>
<gene>
    <name evidence="15" type="primary">LOC100184456</name>
</gene>
<dbReference type="EMBL" id="EAAA01001890">
    <property type="status" value="NOT_ANNOTATED_CDS"/>
    <property type="molecule type" value="Genomic_DNA"/>
</dbReference>
<evidence type="ECO:0000256" key="4">
    <source>
        <dbReference type="ARBA" id="ARBA00022723"/>
    </source>
</evidence>
<dbReference type="PANTHER" id="PTHR43380">
    <property type="entry name" value="2-OXOISOVALERATE DEHYDROGENASE SUBUNIT ALPHA, MITOCHONDRIAL"/>
    <property type="match status" value="1"/>
</dbReference>
<keyword evidence="12" id="KW-0786">Thiamine pyrophosphate</keyword>
<feature type="region of interest" description="Disordered" evidence="13">
    <location>
        <begin position="420"/>
        <end position="440"/>
    </location>
</feature>
<comment type="subcellular location">
    <subcellularLocation>
        <location evidence="2">Mitochondrion matrix</location>
    </subcellularLocation>
</comment>
<evidence type="ECO:0000256" key="2">
    <source>
        <dbReference type="ARBA" id="ARBA00004305"/>
    </source>
</evidence>
<feature type="domain" description="Dehydrogenase E1 component" evidence="14">
    <location>
        <begin position="100"/>
        <end position="399"/>
    </location>
</feature>
<comment type="function">
    <text evidence="12">The branched-chain alpha-keto dehydrogenase complex catalyzes the overall conversion of alpha-keto acids to acyl-CoA and CO(2). It contains multiple copies of three enzymatic components: branched-chain alpha-keto acid decarboxylase (E1), lipoamide acyltransferase (E2) and lipoamide dehydrogenase (E3).</text>
</comment>
<keyword evidence="7 12" id="KW-0560">Oxidoreductase</keyword>
<evidence type="ECO:0000256" key="12">
    <source>
        <dbReference type="RuleBase" id="RU365014"/>
    </source>
</evidence>
<evidence type="ECO:0000256" key="1">
    <source>
        <dbReference type="ARBA" id="ARBA00001964"/>
    </source>
</evidence>
<dbReference type="Ensembl" id="ENSCINT00000016480.3">
    <property type="protein sequence ID" value="ENSCINP00000016480.3"/>
    <property type="gene ID" value="ENSCING00000008058.3"/>
</dbReference>
<comment type="cofactor">
    <cofactor evidence="1 12">
        <name>thiamine diphosphate</name>
        <dbReference type="ChEBI" id="CHEBI:58937"/>
    </cofactor>
</comment>
<keyword evidence="6" id="KW-0630">Potassium</keyword>
<dbReference type="InterPro" id="IPR001017">
    <property type="entry name" value="DH_E1"/>
</dbReference>
<keyword evidence="5" id="KW-0809">Transit peptide</keyword>
<dbReference type="GO" id="GO:0046872">
    <property type="term" value="F:metal ion binding"/>
    <property type="evidence" value="ECO:0007669"/>
    <property type="project" value="UniProtKB-KW"/>
</dbReference>
<dbReference type="InterPro" id="IPR050771">
    <property type="entry name" value="Alpha-ketoacid_DH_E1_comp"/>
</dbReference>
<dbReference type="Pfam" id="PF00676">
    <property type="entry name" value="E1_dh"/>
    <property type="match status" value="1"/>
</dbReference>
<comment type="catalytic activity">
    <reaction evidence="11">
        <text>N(6)-[(R)-lipoyl]-L-lysyl-[protein] + 3-methyl-2-oxobutanoate + H(+) = N(6)-[(R)-S(8)-2-methylpropanoyldihydrolipoyl]-L-lysyl-[protein] + CO2</text>
        <dbReference type="Rhea" id="RHEA:13457"/>
        <dbReference type="Rhea" id="RHEA-COMP:10474"/>
        <dbReference type="Rhea" id="RHEA-COMP:10497"/>
        <dbReference type="ChEBI" id="CHEBI:11851"/>
        <dbReference type="ChEBI" id="CHEBI:15378"/>
        <dbReference type="ChEBI" id="CHEBI:16526"/>
        <dbReference type="ChEBI" id="CHEBI:83099"/>
        <dbReference type="ChEBI" id="CHEBI:83142"/>
        <dbReference type="EC" id="1.2.4.4"/>
    </reaction>
    <physiologicalReaction direction="left-to-right" evidence="11">
        <dbReference type="Rhea" id="RHEA:13458"/>
    </physiologicalReaction>
</comment>
<evidence type="ECO:0000256" key="11">
    <source>
        <dbReference type="ARBA" id="ARBA00051764"/>
    </source>
</evidence>
<dbReference type="GO" id="GO:0003863">
    <property type="term" value="F:branched-chain 2-oxo acid dehydrogenase activity"/>
    <property type="evidence" value="ECO:0007669"/>
    <property type="project" value="UniProtKB-EC"/>
</dbReference>
<sequence length="440" mass="49406">MRHFIKFGKPYLHTRSLLRGNSGLQTCTHVAKSTGVQDVSKSDGNSFIGMPHNYVTKLEFLEPKMENTIPVYQVLDSDGKIIDETQDPKLSDEIVLKMYKDMKMLNIMDGIMYSAQRQGRISFYMTNYGEEAAHIGSAAALEMKDLVFAQYREAGVLMWRGFRLDQFMDQCYANINDPASGKQMPVHYGSKDLNFVTISSPLATQMPQAAGAAYALKRTNPGTCVICYFGEGAASEGDAHAAFNFAATLDAPCIFFCRNNGYAISTPAHEQYRGDGIASRGSGYGMLTIRVDGNDTLAVYNATRKARQIALEESRPVLIEAMTYRVGDHSTSDDSSTYRTAGELEYWTKTNNPVTRFERYITNERNCWSAEEDEKLSKDCSKQVIEAFTAAEKRLKPSPSLVFTDVYDELPVNLKKQQKQMREHVGAHSQHYPLKRHEPL</sequence>
<dbReference type="CDD" id="cd02000">
    <property type="entry name" value="TPP_E1_PDC_ADC_BCADC"/>
    <property type="match status" value="1"/>
</dbReference>
<accession>F7BCV4</accession>
<dbReference type="AlphaFoldDB" id="F7BCV4"/>
<dbReference type="GO" id="GO:0160157">
    <property type="term" value="C:branched-chain alpha-ketoacid dehydrogenase complex"/>
    <property type="evidence" value="ECO:0000318"/>
    <property type="project" value="GO_Central"/>
</dbReference>
<reference evidence="15" key="3">
    <citation type="submission" date="2025-08" db="UniProtKB">
        <authorList>
            <consortium name="Ensembl"/>
        </authorList>
    </citation>
    <scope>IDENTIFICATION</scope>
</reference>
<dbReference type="Gene3D" id="3.40.50.970">
    <property type="match status" value="1"/>
</dbReference>
<evidence type="ECO:0000256" key="5">
    <source>
        <dbReference type="ARBA" id="ARBA00022946"/>
    </source>
</evidence>
<dbReference type="Proteomes" id="UP000008144">
    <property type="component" value="Chromosome 4"/>
</dbReference>
<reference evidence="15" key="4">
    <citation type="submission" date="2025-09" db="UniProtKB">
        <authorList>
            <consortium name="Ensembl"/>
        </authorList>
    </citation>
    <scope>IDENTIFICATION</scope>
</reference>
<dbReference type="HOGENOM" id="CLU_029393_1_0_1"/>
<dbReference type="InterPro" id="IPR029061">
    <property type="entry name" value="THDP-binding"/>
</dbReference>